<accession>A0A8T2J1A9</accession>
<dbReference type="PANTHER" id="PTHR36464">
    <property type="entry name" value="PROTEIN BEAN1"/>
    <property type="match status" value="1"/>
</dbReference>
<dbReference type="InterPro" id="IPR039352">
    <property type="entry name" value="BEAN1"/>
</dbReference>
<evidence type="ECO:0000313" key="3">
    <source>
        <dbReference type="Proteomes" id="UP000812440"/>
    </source>
</evidence>
<keyword evidence="1" id="KW-1133">Transmembrane helix</keyword>
<evidence type="ECO:0000256" key="1">
    <source>
        <dbReference type="SAM" id="Phobius"/>
    </source>
</evidence>
<gene>
    <name evidence="2" type="ORF">GDO86_008359</name>
</gene>
<name>A0A8T2J1A9_9PIPI</name>
<dbReference type="PANTHER" id="PTHR36464:SF1">
    <property type="entry name" value="PROTEIN BEAN1"/>
    <property type="match status" value="1"/>
</dbReference>
<proteinExistence type="predicted"/>
<protein>
    <recommendedName>
        <fullName evidence="4">Protein BEAN1</fullName>
    </recommendedName>
</protein>
<dbReference type="OrthoDB" id="9085892at2759"/>
<comment type="caution">
    <text evidence="2">The sequence shown here is derived from an EMBL/GenBank/DDBJ whole genome shotgun (WGS) entry which is preliminary data.</text>
</comment>
<dbReference type="AlphaFoldDB" id="A0A8T2J1A9"/>
<keyword evidence="1" id="KW-0812">Transmembrane</keyword>
<dbReference type="EMBL" id="JAACNH010000007">
    <property type="protein sequence ID" value="KAG8437613.1"/>
    <property type="molecule type" value="Genomic_DNA"/>
</dbReference>
<keyword evidence="3" id="KW-1185">Reference proteome</keyword>
<reference evidence="2" key="1">
    <citation type="thesis" date="2020" institute="ProQuest LLC" country="789 East Eisenhower Parkway, Ann Arbor, MI, USA">
        <title>Comparative Genomics and Chromosome Evolution.</title>
        <authorList>
            <person name="Mudd A.B."/>
        </authorList>
    </citation>
    <scope>NUCLEOTIDE SEQUENCE</scope>
    <source>
        <strain evidence="2">Female2</strain>
        <tissue evidence="2">Blood</tissue>
    </source>
</reference>
<dbReference type="Proteomes" id="UP000812440">
    <property type="component" value="Chromosome 4"/>
</dbReference>
<sequence>MSIKLTCTKVQSNQSNPFPDYLGYIRSNNETSLLVSPLVVAGIVIGLVLFLSCVTIIIGSLRKDGGVRDWHLDAEHSYDGISYTASNGDLRSSCPGDLSPNPQFGSFLEFIYPDAPPCYEDCVGAGAMDLYFPTDDPPPYSLENPHLSHELALRISTEDIPTQSIQENTSQLLPTTFLSSVSLQFAPPYRTRSKMSVHIPMISVDV</sequence>
<keyword evidence="1" id="KW-0472">Membrane</keyword>
<organism evidence="2 3">
    <name type="scientific">Hymenochirus boettgeri</name>
    <name type="common">Congo dwarf clawed frog</name>
    <dbReference type="NCBI Taxonomy" id="247094"/>
    <lineage>
        <taxon>Eukaryota</taxon>
        <taxon>Metazoa</taxon>
        <taxon>Chordata</taxon>
        <taxon>Craniata</taxon>
        <taxon>Vertebrata</taxon>
        <taxon>Euteleostomi</taxon>
        <taxon>Amphibia</taxon>
        <taxon>Batrachia</taxon>
        <taxon>Anura</taxon>
        <taxon>Pipoidea</taxon>
        <taxon>Pipidae</taxon>
        <taxon>Pipinae</taxon>
        <taxon>Hymenochirus</taxon>
    </lineage>
</organism>
<evidence type="ECO:0008006" key="4">
    <source>
        <dbReference type="Google" id="ProtNLM"/>
    </source>
</evidence>
<feature type="transmembrane region" description="Helical" evidence="1">
    <location>
        <begin position="34"/>
        <end position="58"/>
    </location>
</feature>
<evidence type="ECO:0000313" key="2">
    <source>
        <dbReference type="EMBL" id="KAG8437613.1"/>
    </source>
</evidence>